<reference evidence="15" key="3">
    <citation type="submission" date="2015-06" db="UniProtKB">
        <authorList>
            <consortium name="EnsemblMetazoa"/>
        </authorList>
    </citation>
    <scope>IDENTIFICATION</scope>
</reference>
<name>T1FYH0_HELRO</name>
<dbReference type="KEGG" id="hro:HELRODRAFT_66106"/>
<keyword evidence="6" id="KW-0508">mRNA splicing</keyword>
<dbReference type="OrthoDB" id="79171at2759"/>
<feature type="region of interest" description="Disordered" evidence="12">
    <location>
        <begin position="209"/>
        <end position="233"/>
    </location>
</feature>
<dbReference type="GO" id="GO:0005634">
    <property type="term" value="C:nucleus"/>
    <property type="evidence" value="ECO:0000318"/>
    <property type="project" value="GO_Central"/>
</dbReference>
<dbReference type="GO" id="GO:0005681">
    <property type="term" value="C:spliceosomal complex"/>
    <property type="evidence" value="ECO:0007669"/>
    <property type="project" value="UniProtKB-KW"/>
</dbReference>
<dbReference type="EMBL" id="KB096742">
    <property type="protein sequence ID" value="ESO02370.1"/>
    <property type="molecule type" value="Genomic_DNA"/>
</dbReference>
<keyword evidence="11" id="KW-0175">Coiled coil</keyword>
<sequence>MADELSANLSNYHNQIEMVLKALEENPANDDLLKLKSDLLEVIVLTESLIEESQLKTKPEKWKVGNQFIVLTESLIEESQLKTKPEKWKVGNQCQAVWLKDQQFYPAKIEEIMENGTCAVVFEKYGTTDIVQLSSLREPEVPTKKVNSKKQALQAQREYKRKKFQKKMKQLEDEKEQDKRKWEQFNAKIFSKTNKGQVKKSIFASRDTTAGRVGVRTSDVSGKPASRLFHGKN</sequence>
<evidence type="ECO:0000313" key="14">
    <source>
        <dbReference type="EMBL" id="ESO02370.1"/>
    </source>
</evidence>
<feature type="domain" description="Tudor" evidence="13">
    <location>
        <begin position="87"/>
        <end position="146"/>
    </location>
</feature>
<evidence type="ECO:0000256" key="8">
    <source>
        <dbReference type="ARBA" id="ARBA00037618"/>
    </source>
</evidence>
<evidence type="ECO:0000256" key="1">
    <source>
        <dbReference type="ARBA" id="ARBA00004324"/>
    </source>
</evidence>
<dbReference type="SUPFAM" id="SSF63748">
    <property type="entry name" value="Tudor/PWWP/MBT"/>
    <property type="match status" value="1"/>
</dbReference>
<evidence type="ECO:0000256" key="10">
    <source>
        <dbReference type="ARBA" id="ARBA00042567"/>
    </source>
</evidence>
<dbReference type="GO" id="GO:0016607">
    <property type="term" value="C:nuclear speck"/>
    <property type="evidence" value="ECO:0007669"/>
    <property type="project" value="UniProtKB-SubCell"/>
</dbReference>
<evidence type="ECO:0000259" key="13">
    <source>
        <dbReference type="PROSITE" id="PS50304"/>
    </source>
</evidence>
<keyword evidence="7" id="KW-0539">Nucleus</keyword>
<organism evidence="15 16">
    <name type="scientific">Helobdella robusta</name>
    <name type="common">Californian leech</name>
    <dbReference type="NCBI Taxonomy" id="6412"/>
    <lineage>
        <taxon>Eukaryota</taxon>
        <taxon>Metazoa</taxon>
        <taxon>Spiralia</taxon>
        <taxon>Lophotrochozoa</taxon>
        <taxon>Annelida</taxon>
        <taxon>Clitellata</taxon>
        <taxon>Hirudinea</taxon>
        <taxon>Rhynchobdellida</taxon>
        <taxon>Glossiphoniidae</taxon>
        <taxon>Helobdella</taxon>
    </lineage>
</organism>
<dbReference type="InterPro" id="IPR002999">
    <property type="entry name" value="Tudor"/>
</dbReference>
<comment type="similarity">
    <text evidence="3">Belongs to the SMN family.</text>
</comment>
<evidence type="ECO:0000256" key="4">
    <source>
        <dbReference type="ARBA" id="ARBA00022664"/>
    </source>
</evidence>
<gene>
    <name evidence="15" type="primary">20213868</name>
    <name evidence="14" type="ORF">HELRODRAFT_66106</name>
</gene>
<evidence type="ECO:0000313" key="16">
    <source>
        <dbReference type="Proteomes" id="UP000015101"/>
    </source>
</evidence>
<evidence type="ECO:0000256" key="3">
    <source>
        <dbReference type="ARBA" id="ARBA00005371"/>
    </source>
</evidence>
<dbReference type="PANTHER" id="PTHR13681">
    <property type="entry name" value="SURVIVAL OF MOTOR NEURON-RELATED-SPLICING FACTOR 30-RELATED"/>
    <property type="match status" value="1"/>
</dbReference>
<accession>T1FYH0</accession>
<dbReference type="InParanoid" id="T1FYH0"/>
<evidence type="ECO:0000256" key="2">
    <source>
        <dbReference type="ARBA" id="ARBA00004408"/>
    </source>
</evidence>
<evidence type="ECO:0000313" key="15">
    <source>
        <dbReference type="EnsemblMetazoa" id="HelroP66106"/>
    </source>
</evidence>
<dbReference type="GO" id="GO:0003723">
    <property type="term" value="F:RNA binding"/>
    <property type="evidence" value="ECO:0007669"/>
    <property type="project" value="InterPro"/>
</dbReference>
<dbReference type="HOGENOM" id="CLU_069491_3_0_1"/>
<keyword evidence="16" id="KW-1185">Reference proteome</keyword>
<keyword evidence="5" id="KW-0747">Spliceosome</keyword>
<dbReference type="EnsemblMetazoa" id="HelroT66106">
    <property type="protein sequence ID" value="HelroP66106"/>
    <property type="gene ID" value="HelroG66106"/>
</dbReference>
<reference evidence="16" key="1">
    <citation type="submission" date="2012-12" db="EMBL/GenBank/DDBJ databases">
        <authorList>
            <person name="Hellsten U."/>
            <person name="Grimwood J."/>
            <person name="Chapman J.A."/>
            <person name="Shapiro H."/>
            <person name="Aerts A."/>
            <person name="Otillar R.P."/>
            <person name="Terry A.Y."/>
            <person name="Boore J.L."/>
            <person name="Simakov O."/>
            <person name="Marletaz F."/>
            <person name="Cho S.-J."/>
            <person name="Edsinger-Gonzales E."/>
            <person name="Havlak P."/>
            <person name="Kuo D.-H."/>
            <person name="Larsson T."/>
            <person name="Lv J."/>
            <person name="Arendt D."/>
            <person name="Savage R."/>
            <person name="Osoegawa K."/>
            <person name="de Jong P."/>
            <person name="Lindberg D.R."/>
            <person name="Seaver E.C."/>
            <person name="Weisblat D.A."/>
            <person name="Putnam N.H."/>
            <person name="Grigoriev I.V."/>
            <person name="Rokhsar D.S."/>
        </authorList>
    </citation>
    <scope>NUCLEOTIDE SEQUENCE</scope>
</reference>
<dbReference type="AlphaFoldDB" id="T1FYH0"/>
<dbReference type="STRING" id="6412.T1FYH0"/>
<evidence type="ECO:0000256" key="11">
    <source>
        <dbReference type="SAM" id="Coils"/>
    </source>
</evidence>
<dbReference type="InterPro" id="IPR010304">
    <property type="entry name" value="SMN_Tudor"/>
</dbReference>
<proteinExistence type="inferred from homology"/>
<dbReference type="PROSITE" id="PS50304">
    <property type="entry name" value="TUDOR"/>
    <property type="match status" value="1"/>
</dbReference>
<dbReference type="GO" id="GO:0005737">
    <property type="term" value="C:cytoplasm"/>
    <property type="evidence" value="ECO:0007669"/>
    <property type="project" value="InterPro"/>
</dbReference>
<dbReference type="CTD" id="20213868"/>
<feature type="coiled-coil region" evidence="11">
    <location>
        <begin position="154"/>
        <end position="188"/>
    </location>
</feature>
<dbReference type="eggNOG" id="KOG3026">
    <property type="taxonomic scope" value="Eukaryota"/>
</dbReference>
<keyword evidence="4" id="KW-0507">mRNA processing</keyword>
<dbReference type="CDD" id="cd20399">
    <property type="entry name" value="Tudor_SPF30"/>
    <property type="match status" value="1"/>
</dbReference>
<comment type="subcellular location">
    <subcellularLocation>
        <location evidence="1">Nucleus speckle</location>
    </subcellularLocation>
    <subcellularLocation>
        <location evidence="2">Nucleus</location>
        <location evidence="2">Cajal body</location>
    </subcellularLocation>
</comment>
<dbReference type="FunCoup" id="T1FYH0">
    <property type="interactions" value="1832"/>
</dbReference>
<comment type="function">
    <text evidence="8">Involved in spliceosome assembly.</text>
</comment>
<evidence type="ECO:0000256" key="12">
    <source>
        <dbReference type="SAM" id="MobiDB-lite"/>
    </source>
</evidence>
<reference evidence="14 16" key="2">
    <citation type="journal article" date="2013" name="Nature">
        <title>Insights into bilaterian evolution from three spiralian genomes.</title>
        <authorList>
            <person name="Simakov O."/>
            <person name="Marletaz F."/>
            <person name="Cho S.J."/>
            <person name="Edsinger-Gonzales E."/>
            <person name="Havlak P."/>
            <person name="Hellsten U."/>
            <person name="Kuo D.H."/>
            <person name="Larsson T."/>
            <person name="Lv J."/>
            <person name="Arendt D."/>
            <person name="Savage R."/>
            <person name="Osoegawa K."/>
            <person name="de Jong P."/>
            <person name="Grimwood J."/>
            <person name="Chapman J.A."/>
            <person name="Shapiro H."/>
            <person name="Aerts A."/>
            <person name="Otillar R.P."/>
            <person name="Terry A.Y."/>
            <person name="Boore J.L."/>
            <person name="Grigoriev I.V."/>
            <person name="Lindberg D.R."/>
            <person name="Seaver E.C."/>
            <person name="Weisblat D.A."/>
            <person name="Putnam N.H."/>
            <person name="Rokhsar D.S."/>
        </authorList>
    </citation>
    <scope>NUCLEOTIDE SEQUENCE</scope>
</reference>
<dbReference type="PANTHER" id="PTHR13681:SF26">
    <property type="entry name" value="SURVIVAL OF MOTOR NEURON-RELATED-SPLICING FACTOR 30"/>
    <property type="match status" value="1"/>
</dbReference>
<dbReference type="EMBL" id="AMQM01000864">
    <property type="status" value="NOT_ANNOTATED_CDS"/>
    <property type="molecule type" value="Genomic_DNA"/>
</dbReference>
<dbReference type="RefSeq" id="XP_009019778.1">
    <property type="nucleotide sequence ID" value="XM_009021530.1"/>
</dbReference>
<dbReference type="Pfam" id="PF06003">
    <property type="entry name" value="SMN_Tudor"/>
    <property type="match status" value="1"/>
</dbReference>
<dbReference type="GO" id="GO:0008380">
    <property type="term" value="P:RNA splicing"/>
    <property type="evidence" value="ECO:0007669"/>
    <property type="project" value="UniProtKB-KW"/>
</dbReference>
<dbReference type="Proteomes" id="UP000015101">
    <property type="component" value="Unassembled WGS sequence"/>
</dbReference>
<dbReference type="GO" id="GO:0006397">
    <property type="term" value="P:mRNA processing"/>
    <property type="evidence" value="ECO:0007669"/>
    <property type="project" value="UniProtKB-KW"/>
</dbReference>
<dbReference type="SMART" id="SM00333">
    <property type="entry name" value="TUDOR"/>
    <property type="match status" value="1"/>
</dbReference>
<evidence type="ECO:0000256" key="9">
    <source>
        <dbReference type="ARBA" id="ARBA00041083"/>
    </source>
</evidence>
<dbReference type="GeneID" id="20213868"/>
<evidence type="ECO:0000256" key="6">
    <source>
        <dbReference type="ARBA" id="ARBA00023187"/>
    </source>
</evidence>
<dbReference type="OMA" id="KATRGAM"/>
<evidence type="ECO:0000256" key="7">
    <source>
        <dbReference type="ARBA" id="ARBA00023242"/>
    </source>
</evidence>
<evidence type="ECO:0000256" key="5">
    <source>
        <dbReference type="ARBA" id="ARBA00022728"/>
    </source>
</evidence>
<dbReference type="GO" id="GO:0015030">
    <property type="term" value="C:Cajal body"/>
    <property type="evidence" value="ECO:0007669"/>
    <property type="project" value="UniProtKB-SubCell"/>
</dbReference>
<dbReference type="Gene3D" id="2.30.30.140">
    <property type="match status" value="1"/>
</dbReference>
<protein>
    <recommendedName>
        <fullName evidence="9">Survival of motor neuron-related-splicing factor 30</fullName>
    </recommendedName>
    <alternativeName>
        <fullName evidence="10">Survival motor neuron domain-containing protein 1</fullName>
    </alternativeName>
</protein>